<name>A0A8J6Y880_9BACT</name>
<dbReference type="Gene3D" id="3.30.470.20">
    <property type="entry name" value="ATP-grasp fold, B domain"/>
    <property type="match status" value="1"/>
</dbReference>
<sequence>MEDWRQQFDDLRQRRPGLAARVCRRLLRDLQKKKLVDLDALDELAAALKAGQKKTHDPNRPKPRMTNGSKEELYALALEYAERYLEPEEITATMLLVEKRMLVQEGARLAEDPDTPLDILRDKIHEFLDFAPGEAVAPPEDVMGTRAALVRRFLTDQLDFISVAKNFIRVLDFGEVLDHILPTESRSGRLGGKAAGLILAHSILQEAKREGRLEADHKIPNSYFLPSNGILEFIEHNELDELINIKYKTSEEVRDEYPLVERLFKSSAFPPTIHKGLEEMLYQIGEVPLVVRSSSLLEDRIGHAFSGKYKSLFISNKGTLEMRLAALEDAISEVYASLFHSDPIEYRRERGLIDFQEQMGILIQEVVGREAGGMLFPAFAGVAFSRCEMRWSPRIRHTDGMARLVLGLGTRAVDRTVTDYPVLVALEQPALRAVQRPDEVYRYSQHDVDVMDLRESQFETLPLADYMRRVGRAIPNMNRIFSIYRDDQILPIVGILAQLDPDELVVTFDGLLKSPFPRELKTMLDLLEEGLGEPVDVEFAHDGESFYMLQCRALSRGALAQRVEVPSDVSEEHQVFSANRYVQMGQANDIEYVVLVDPRDYEELQTREEMLRVARAVGAVNKALPQRRFLLMGPGRWGSRGDIRLGVPVTYADICHTSILVEIARKKGSYLPDVSFGTHFFNDLVESGIQYLPLYPDDPEVVWNDTFLNDSTNCLAEVVPEFADMEHVVRVIRVADAADGRLLQVVLDAEADKALAFLAEPQG</sequence>
<evidence type="ECO:0000256" key="7">
    <source>
        <dbReference type="ARBA" id="ARBA00022679"/>
    </source>
</evidence>
<evidence type="ECO:0000313" key="16">
    <source>
        <dbReference type="EMBL" id="MBD3870224.1"/>
    </source>
</evidence>
<protein>
    <recommendedName>
        <fullName evidence="6">Phosphoenolpyruvate synthase</fullName>
        <ecNumber evidence="5">2.7.9.2</ecNumber>
    </recommendedName>
    <alternativeName>
        <fullName evidence="13">Pyruvate, water dikinase</fullName>
    </alternativeName>
</protein>
<dbReference type="EMBL" id="JACXWA010000043">
    <property type="protein sequence ID" value="MBD3870224.1"/>
    <property type="molecule type" value="Genomic_DNA"/>
</dbReference>
<dbReference type="GO" id="GO:0046872">
    <property type="term" value="F:metal ion binding"/>
    <property type="evidence" value="ECO:0007669"/>
    <property type="project" value="UniProtKB-KW"/>
</dbReference>
<evidence type="ECO:0000256" key="13">
    <source>
        <dbReference type="ARBA" id="ARBA00033470"/>
    </source>
</evidence>
<dbReference type="Pfam" id="PF01326">
    <property type="entry name" value="PPDK_N"/>
    <property type="match status" value="1"/>
</dbReference>
<comment type="pathway">
    <text evidence="3">Carbohydrate biosynthesis; gluconeogenesis.</text>
</comment>
<dbReference type="InterPro" id="IPR006319">
    <property type="entry name" value="PEP_synth"/>
</dbReference>
<comment type="catalytic activity">
    <reaction evidence="14">
        <text>pyruvate + ATP + H2O = phosphoenolpyruvate + AMP + phosphate + 2 H(+)</text>
        <dbReference type="Rhea" id="RHEA:11364"/>
        <dbReference type="ChEBI" id="CHEBI:15361"/>
        <dbReference type="ChEBI" id="CHEBI:15377"/>
        <dbReference type="ChEBI" id="CHEBI:15378"/>
        <dbReference type="ChEBI" id="CHEBI:30616"/>
        <dbReference type="ChEBI" id="CHEBI:43474"/>
        <dbReference type="ChEBI" id="CHEBI:58702"/>
        <dbReference type="ChEBI" id="CHEBI:456215"/>
        <dbReference type="EC" id="2.7.9.2"/>
    </reaction>
</comment>
<keyword evidence="16" id="KW-0670">Pyruvate</keyword>
<dbReference type="GO" id="GO:0005524">
    <property type="term" value="F:ATP binding"/>
    <property type="evidence" value="ECO:0007669"/>
    <property type="project" value="UniProtKB-KW"/>
</dbReference>
<comment type="cofactor">
    <cofactor evidence="1">
        <name>Mg(2+)</name>
        <dbReference type="ChEBI" id="CHEBI:18420"/>
    </cofactor>
</comment>
<dbReference type="GO" id="GO:0008986">
    <property type="term" value="F:pyruvate, water dikinase activity"/>
    <property type="evidence" value="ECO:0007669"/>
    <property type="project" value="UniProtKB-EC"/>
</dbReference>
<evidence type="ECO:0000256" key="2">
    <source>
        <dbReference type="ARBA" id="ARBA00002988"/>
    </source>
</evidence>
<dbReference type="PANTHER" id="PTHR43030:SF1">
    <property type="entry name" value="PHOSPHOENOLPYRUVATE SYNTHASE"/>
    <property type="match status" value="1"/>
</dbReference>
<evidence type="ECO:0000256" key="10">
    <source>
        <dbReference type="ARBA" id="ARBA00022777"/>
    </source>
</evidence>
<evidence type="ECO:0000256" key="9">
    <source>
        <dbReference type="ARBA" id="ARBA00022741"/>
    </source>
</evidence>
<evidence type="ECO:0000256" key="14">
    <source>
        <dbReference type="ARBA" id="ARBA00047700"/>
    </source>
</evidence>
<evidence type="ECO:0000256" key="5">
    <source>
        <dbReference type="ARBA" id="ARBA00011996"/>
    </source>
</evidence>
<evidence type="ECO:0000259" key="15">
    <source>
        <dbReference type="Pfam" id="PF01326"/>
    </source>
</evidence>
<dbReference type="Gene3D" id="3.30.1490.20">
    <property type="entry name" value="ATP-grasp fold, A domain"/>
    <property type="match status" value="1"/>
</dbReference>
<evidence type="ECO:0000256" key="4">
    <source>
        <dbReference type="ARBA" id="ARBA00007837"/>
    </source>
</evidence>
<feature type="domain" description="Pyruvate phosphate dikinase AMP/ATP-binding" evidence="15">
    <location>
        <begin position="189"/>
        <end position="571"/>
    </location>
</feature>
<proteinExistence type="inferred from homology"/>
<dbReference type="EC" id="2.7.9.2" evidence="5"/>
<keyword evidence="12" id="KW-0460">Magnesium</keyword>
<accession>A0A8J6Y880</accession>
<keyword evidence="10" id="KW-0418">Kinase</keyword>
<evidence type="ECO:0000313" key="17">
    <source>
        <dbReference type="Proteomes" id="UP000598633"/>
    </source>
</evidence>
<keyword evidence="7" id="KW-0808">Transferase</keyword>
<evidence type="ECO:0000256" key="1">
    <source>
        <dbReference type="ARBA" id="ARBA00001946"/>
    </source>
</evidence>
<evidence type="ECO:0000256" key="3">
    <source>
        <dbReference type="ARBA" id="ARBA00004742"/>
    </source>
</evidence>
<dbReference type="SUPFAM" id="SSF56059">
    <property type="entry name" value="Glutathione synthetase ATP-binding domain-like"/>
    <property type="match status" value="1"/>
</dbReference>
<dbReference type="InterPro" id="IPR013815">
    <property type="entry name" value="ATP_grasp_subdomain_1"/>
</dbReference>
<gene>
    <name evidence="16" type="ORF">IFJ97_02555</name>
</gene>
<dbReference type="Proteomes" id="UP000598633">
    <property type="component" value="Unassembled WGS sequence"/>
</dbReference>
<keyword evidence="9" id="KW-0547">Nucleotide-binding</keyword>
<comment type="function">
    <text evidence="2">Catalyzes the phosphorylation of pyruvate to phosphoenolpyruvate.</text>
</comment>
<keyword evidence="8" id="KW-0479">Metal-binding</keyword>
<keyword evidence="11" id="KW-0067">ATP-binding</keyword>
<evidence type="ECO:0000256" key="12">
    <source>
        <dbReference type="ARBA" id="ARBA00022842"/>
    </source>
</evidence>
<dbReference type="InterPro" id="IPR002192">
    <property type="entry name" value="PPDK_AMP/ATP-bd"/>
</dbReference>
<dbReference type="PANTHER" id="PTHR43030">
    <property type="entry name" value="PHOSPHOENOLPYRUVATE SYNTHASE"/>
    <property type="match status" value="1"/>
</dbReference>
<organism evidence="16 17">
    <name type="scientific">Candidatus Sulfomarinibacter kjeldsenii</name>
    <dbReference type="NCBI Taxonomy" id="2885994"/>
    <lineage>
        <taxon>Bacteria</taxon>
        <taxon>Pseudomonadati</taxon>
        <taxon>Acidobacteriota</taxon>
        <taxon>Thermoanaerobaculia</taxon>
        <taxon>Thermoanaerobaculales</taxon>
        <taxon>Candidatus Sulfomarinibacteraceae</taxon>
        <taxon>Candidatus Sulfomarinibacter</taxon>
    </lineage>
</organism>
<reference evidence="16 17" key="1">
    <citation type="submission" date="2020-08" db="EMBL/GenBank/DDBJ databases">
        <title>Acidobacteriota in marine sediments use diverse sulfur dissimilation pathways.</title>
        <authorList>
            <person name="Wasmund K."/>
        </authorList>
    </citation>
    <scope>NUCLEOTIDE SEQUENCE [LARGE SCALE GENOMIC DNA]</scope>
    <source>
        <strain evidence="16">MAG AM3-A</strain>
    </source>
</reference>
<evidence type="ECO:0000256" key="11">
    <source>
        <dbReference type="ARBA" id="ARBA00022840"/>
    </source>
</evidence>
<comment type="similarity">
    <text evidence="4">Belongs to the PEP-utilizing enzyme family.</text>
</comment>
<comment type="caution">
    <text evidence="16">The sequence shown here is derived from an EMBL/GenBank/DDBJ whole genome shotgun (WGS) entry which is preliminary data.</text>
</comment>
<evidence type="ECO:0000256" key="6">
    <source>
        <dbReference type="ARBA" id="ARBA00021623"/>
    </source>
</evidence>
<dbReference type="AlphaFoldDB" id="A0A8J6Y880"/>
<evidence type="ECO:0000256" key="8">
    <source>
        <dbReference type="ARBA" id="ARBA00022723"/>
    </source>
</evidence>